<protein>
    <submittedName>
        <fullName evidence="1">Uncharacterized protein</fullName>
    </submittedName>
</protein>
<sequence>MAGRSYKKLMESLKTTRKPLDIEAINTLFLEYHEGMDLLEEDQLDEELMIEMMKKKLFQMSPIPTLPLSIWPPQMQTMHTPCPPNAAVHIVATHRIAGQQTGLHLLTMHPLATHSLVTHLPTLLPPHLMLLQNLLIPLCRQKE</sequence>
<name>A0A662YJ72_ACIRT</name>
<evidence type="ECO:0000313" key="1">
    <source>
        <dbReference type="EMBL" id="RXM96770.1"/>
    </source>
</evidence>
<proteinExistence type="predicted"/>
<evidence type="ECO:0000313" key="2">
    <source>
        <dbReference type="Proteomes" id="UP000289886"/>
    </source>
</evidence>
<dbReference type="Proteomes" id="UP000289886">
    <property type="component" value="Unassembled WGS sequence"/>
</dbReference>
<gene>
    <name evidence="1" type="ORF">EOD39_15281</name>
</gene>
<keyword evidence="2" id="KW-1185">Reference proteome</keyword>
<accession>A0A662YJ72</accession>
<reference evidence="1 2" key="1">
    <citation type="submission" date="2019-01" db="EMBL/GenBank/DDBJ databases">
        <title>Draft Genome and Complete Hox-Cluster Characterization of the Sterlet Sturgeon (Acipenser ruthenus).</title>
        <authorList>
            <person name="Wei Q."/>
        </authorList>
    </citation>
    <scope>NUCLEOTIDE SEQUENCE [LARGE SCALE GENOMIC DNA]</scope>
    <source>
        <strain evidence="1">WHYD16114868_AA</strain>
        <tissue evidence="1">Blood</tissue>
    </source>
</reference>
<comment type="caution">
    <text evidence="1">The sequence shown here is derived from an EMBL/GenBank/DDBJ whole genome shotgun (WGS) entry which is preliminary data.</text>
</comment>
<dbReference type="EMBL" id="SCEB01001453">
    <property type="protein sequence ID" value="RXM96770.1"/>
    <property type="molecule type" value="Genomic_DNA"/>
</dbReference>
<organism evidence="1 2">
    <name type="scientific">Acipenser ruthenus</name>
    <name type="common">Sterlet sturgeon</name>
    <dbReference type="NCBI Taxonomy" id="7906"/>
    <lineage>
        <taxon>Eukaryota</taxon>
        <taxon>Metazoa</taxon>
        <taxon>Chordata</taxon>
        <taxon>Craniata</taxon>
        <taxon>Vertebrata</taxon>
        <taxon>Euteleostomi</taxon>
        <taxon>Actinopterygii</taxon>
        <taxon>Chondrostei</taxon>
        <taxon>Acipenseriformes</taxon>
        <taxon>Acipenseridae</taxon>
        <taxon>Acipenser</taxon>
    </lineage>
</organism>
<dbReference type="AlphaFoldDB" id="A0A662YJ72"/>